<proteinExistence type="predicted"/>
<reference evidence="1 2" key="1">
    <citation type="submission" date="2023-08" db="EMBL/GenBank/DDBJ databases">
        <title>Black Yeasts Isolated from many extreme environments.</title>
        <authorList>
            <person name="Coleine C."/>
            <person name="Stajich J.E."/>
            <person name="Selbmann L."/>
        </authorList>
    </citation>
    <scope>NUCLEOTIDE SEQUENCE [LARGE SCALE GENOMIC DNA]</scope>
    <source>
        <strain evidence="1 2">CCFEE 5885</strain>
    </source>
</reference>
<dbReference type="EMBL" id="JAVRRG010000069">
    <property type="protein sequence ID" value="KAK5091793.1"/>
    <property type="molecule type" value="Genomic_DNA"/>
</dbReference>
<dbReference type="Proteomes" id="UP001345013">
    <property type="component" value="Unassembled WGS sequence"/>
</dbReference>
<name>A0ABR0K9E7_9EURO</name>
<comment type="caution">
    <text evidence="1">The sequence shown here is derived from an EMBL/GenBank/DDBJ whole genome shotgun (WGS) entry which is preliminary data.</text>
</comment>
<evidence type="ECO:0000313" key="1">
    <source>
        <dbReference type="EMBL" id="KAK5091793.1"/>
    </source>
</evidence>
<sequence>MLKILCHASKEWEEEEQQAPESSTKYLDAIPGINAARAHRVPLLSYGKTKAAATLDEKVLNIRKAIGLLFLLAEVPARPSLSALESKSPCKTETWASPSLSLAMEVNLVEVLPFLVSTTNDPYKVVALSLESQMEAGTAVHRLKIAANHGGLEPTKYGLERISRA</sequence>
<keyword evidence="2" id="KW-1185">Reference proteome</keyword>
<gene>
    <name evidence="1" type="ORF">LTR24_005792</name>
</gene>
<organism evidence="1 2">
    <name type="scientific">Lithohypha guttulata</name>
    <dbReference type="NCBI Taxonomy" id="1690604"/>
    <lineage>
        <taxon>Eukaryota</taxon>
        <taxon>Fungi</taxon>
        <taxon>Dikarya</taxon>
        <taxon>Ascomycota</taxon>
        <taxon>Pezizomycotina</taxon>
        <taxon>Eurotiomycetes</taxon>
        <taxon>Chaetothyriomycetidae</taxon>
        <taxon>Chaetothyriales</taxon>
        <taxon>Trichomeriaceae</taxon>
        <taxon>Lithohypha</taxon>
    </lineage>
</organism>
<accession>A0ABR0K9E7</accession>
<protein>
    <submittedName>
        <fullName evidence="1">Uncharacterized protein</fullName>
    </submittedName>
</protein>
<evidence type="ECO:0000313" key="2">
    <source>
        <dbReference type="Proteomes" id="UP001345013"/>
    </source>
</evidence>